<feature type="region of interest" description="Disordered" evidence="1">
    <location>
        <begin position="1"/>
        <end position="48"/>
    </location>
</feature>
<gene>
    <name evidence="2" type="ORF">Bca52824_047052</name>
</gene>
<sequence length="128" mass="14047">MWYAPPPPLSFNDDDGHSPTTKMKEKNGINISGGNGNSGVPSTEDFSRQAHLSAELSKNVINMKELRSLALQSLPDSPGIRSTVWKLLLGYLPPERSLWSTELKQKRSHNGNKGGEVDDNSNISWGKS</sequence>
<dbReference type="InterPro" id="IPR035969">
    <property type="entry name" value="Rab-GAP_TBC_sf"/>
</dbReference>
<accession>A0A8X7RIC3</accession>
<keyword evidence="3" id="KW-1185">Reference proteome</keyword>
<protein>
    <recommendedName>
        <fullName evidence="4">Rab-GAP TBC domain-containing protein</fullName>
    </recommendedName>
</protein>
<dbReference type="Gene3D" id="1.10.10.750">
    <property type="entry name" value="Ypt/Rab-GAP domain of gyp1p, domain 1"/>
    <property type="match status" value="1"/>
</dbReference>
<feature type="region of interest" description="Disordered" evidence="1">
    <location>
        <begin position="102"/>
        <end position="128"/>
    </location>
</feature>
<feature type="compositionally biased region" description="Basic and acidic residues" evidence="1">
    <location>
        <begin position="14"/>
        <end position="27"/>
    </location>
</feature>
<dbReference type="OrthoDB" id="1743647at2759"/>
<evidence type="ECO:0008006" key="4">
    <source>
        <dbReference type="Google" id="ProtNLM"/>
    </source>
</evidence>
<organism evidence="2 3">
    <name type="scientific">Brassica carinata</name>
    <name type="common">Ethiopian mustard</name>
    <name type="synonym">Abyssinian cabbage</name>
    <dbReference type="NCBI Taxonomy" id="52824"/>
    <lineage>
        <taxon>Eukaryota</taxon>
        <taxon>Viridiplantae</taxon>
        <taxon>Streptophyta</taxon>
        <taxon>Embryophyta</taxon>
        <taxon>Tracheophyta</taxon>
        <taxon>Spermatophyta</taxon>
        <taxon>Magnoliopsida</taxon>
        <taxon>eudicotyledons</taxon>
        <taxon>Gunneridae</taxon>
        <taxon>Pentapetalae</taxon>
        <taxon>rosids</taxon>
        <taxon>malvids</taxon>
        <taxon>Brassicales</taxon>
        <taxon>Brassicaceae</taxon>
        <taxon>Brassiceae</taxon>
        <taxon>Brassica</taxon>
    </lineage>
</organism>
<evidence type="ECO:0000313" key="2">
    <source>
        <dbReference type="EMBL" id="KAG2287448.1"/>
    </source>
</evidence>
<evidence type="ECO:0000256" key="1">
    <source>
        <dbReference type="SAM" id="MobiDB-lite"/>
    </source>
</evidence>
<dbReference type="SUPFAM" id="SSF47923">
    <property type="entry name" value="Ypt/Rab-GAP domain of gyp1p"/>
    <property type="match status" value="1"/>
</dbReference>
<dbReference type="EMBL" id="JAAMPC010000010">
    <property type="protein sequence ID" value="KAG2287448.1"/>
    <property type="molecule type" value="Genomic_DNA"/>
</dbReference>
<dbReference type="Proteomes" id="UP000886595">
    <property type="component" value="Unassembled WGS sequence"/>
</dbReference>
<name>A0A8X7RIC3_BRACI</name>
<dbReference type="FunFam" id="1.10.10.750:FF:000007">
    <property type="entry name" value="TBC1 domain family member"/>
    <property type="match status" value="1"/>
</dbReference>
<comment type="caution">
    <text evidence="2">The sequence shown here is derived from an EMBL/GenBank/DDBJ whole genome shotgun (WGS) entry which is preliminary data.</text>
</comment>
<dbReference type="AlphaFoldDB" id="A0A8X7RIC3"/>
<evidence type="ECO:0000313" key="3">
    <source>
        <dbReference type="Proteomes" id="UP000886595"/>
    </source>
</evidence>
<proteinExistence type="predicted"/>
<reference evidence="2 3" key="1">
    <citation type="submission" date="2020-02" db="EMBL/GenBank/DDBJ databases">
        <authorList>
            <person name="Ma Q."/>
            <person name="Huang Y."/>
            <person name="Song X."/>
            <person name="Pei D."/>
        </authorList>
    </citation>
    <scope>NUCLEOTIDE SEQUENCE [LARGE SCALE GENOMIC DNA]</scope>
    <source>
        <strain evidence="2">Sxm20200214</strain>
        <tissue evidence="2">Leaf</tissue>
    </source>
</reference>